<evidence type="ECO:0000313" key="2">
    <source>
        <dbReference type="Proteomes" id="UP000286598"/>
    </source>
</evidence>
<gene>
    <name evidence="1" type="ORF">DW060_06975</name>
</gene>
<accession>A0A415GMG4</accession>
<reference evidence="1 2" key="1">
    <citation type="submission" date="2018-08" db="EMBL/GenBank/DDBJ databases">
        <title>A genome reference for cultivated species of the human gut microbiota.</title>
        <authorList>
            <person name="Zou Y."/>
            <person name="Xue W."/>
            <person name="Luo G."/>
        </authorList>
    </citation>
    <scope>NUCLEOTIDE SEQUENCE [LARGE SCALE GENOMIC DNA]</scope>
    <source>
        <strain evidence="1 2">AF42-9</strain>
    </source>
</reference>
<dbReference type="OrthoDB" id="1070184at2"/>
<comment type="caution">
    <text evidence="1">The sequence shown here is derived from an EMBL/GenBank/DDBJ whole genome shotgun (WGS) entry which is preliminary data.</text>
</comment>
<keyword evidence="2" id="KW-1185">Reference proteome</keyword>
<dbReference type="AlphaFoldDB" id="A0A415GMG4"/>
<name>A0A415GMG4_9BACT</name>
<dbReference type="EMBL" id="QRNO01000029">
    <property type="protein sequence ID" value="RHK50665.1"/>
    <property type="molecule type" value="Genomic_DNA"/>
</dbReference>
<proteinExistence type="predicted"/>
<organism evidence="1 2">
    <name type="scientific">Leyella stercorea</name>
    <dbReference type="NCBI Taxonomy" id="363265"/>
    <lineage>
        <taxon>Bacteria</taxon>
        <taxon>Pseudomonadati</taxon>
        <taxon>Bacteroidota</taxon>
        <taxon>Bacteroidia</taxon>
        <taxon>Bacteroidales</taxon>
        <taxon>Prevotellaceae</taxon>
        <taxon>Leyella</taxon>
    </lineage>
</organism>
<evidence type="ECO:0000313" key="1">
    <source>
        <dbReference type="EMBL" id="RHK50665.1"/>
    </source>
</evidence>
<dbReference type="InterPro" id="IPR045724">
    <property type="entry name" value="DUF6078"/>
</dbReference>
<dbReference type="GeneID" id="78336139"/>
<sequence>MPRKEYTSLPTNYPVCEHNDCPMATNCLHQIAHAIMLKNEEYLRLINPTRCTKDTSCAYYRSNSPMLYARGFTNFQRRMFPDQYRRFMEICVGEWGRNPYFERRRGARLIPISEQEFILKVLKIVGVTEEMQFDSYEQAINWYD</sequence>
<protein>
    <submittedName>
        <fullName evidence="1">Uncharacterized protein</fullName>
    </submittedName>
</protein>
<dbReference type="Pfam" id="PF19555">
    <property type="entry name" value="DUF6078"/>
    <property type="match status" value="1"/>
</dbReference>
<dbReference type="RefSeq" id="WP_022429426.1">
    <property type="nucleotide sequence ID" value="NZ_CAJLAM010000037.1"/>
</dbReference>
<dbReference type="Proteomes" id="UP000286598">
    <property type="component" value="Unassembled WGS sequence"/>
</dbReference>